<dbReference type="SUPFAM" id="SSF46689">
    <property type="entry name" value="Homeodomain-like"/>
    <property type="match status" value="2"/>
</dbReference>
<name>A0A545SXL5_9GAMM</name>
<evidence type="ECO:0000256" key="3">
    <source>
        <dbReference type="ARBA" id="ARBA00023163"/>
    </source>
</evidence>
<dbReference type="OrthoDB" id="9803764at2"/>
<keyword evidence="6" id="KW-1185">Reference proteome</keyword>
<dbReference type="EMBL" id="VHSG01000027">
    <property type="protein sequence ID" value="TQV69706.1"/>
    <property type="molecule type" value="Genomic_DNA"/>
</dbReference>
<dbReference type="GO" id="GO:0043565">
    <property type="term" value="F:sequence-specific DNA binding"/>
    <property type="evidence" value="ECO:0007669"/>
    <property type="project" value="InterPro"/>
</dbReference>
<evidence type="ECO:0000256" key="2">
    <source>
        <dbReference type="ARBA" id="ARBA00023125"/>
    </source>
</evidence>
<evidence type="ECO:0000313" key="5">
    <source>
        <dbReference type="EMBL" id="TQV69706.1"/>
    </source>
</evidence>
<evidence type="ECO:0000256" key="1">
    <source>
        <dbReference type="ARBA" id="ARBA00023015"/>
    </source>
</evidence>
<dbReference type="InterPro" id="IPR018060">
    <property type="entry name" value="HTH_AraC"/>
</dbReference>
<comment type="caution">
    <text evidence="5">The sequence shown here is derived from an EMBL/GenBank/DDBJ whole genome shotgun (WGS) entry which is preliminary data.</text>
</comment>
<dbReference type="InterPro" id="IPR052158">
    <property type="entry name" value="INH-QAR"/>
</dbReference>
<dbReference type="SMART" id="SM00342">
    <property type="entry name" value="HTH_ARAC"/>
    <property type="match status" value="1"/>
</dbReference>
<dbReference type="Gene3D" id="3.40.50.880">
    <property type="match status" value="1"/>
</dbReference>
<dbReference type="InterPro" id="IPR002818">
    <property type="entry name" value="DJ-1/PfpI"/>
</dbReference>
<dbReference type="Pfam" id="PF12833">
    <property type="entry name" value="HTH_18"/>
    <property type="match status" value="1"/>
</dbReference>
<dbReference type="AlphaFoldDB" id="A0A545SXL5"/>
<dbReference type="InterPro" id="IPR029062">
    <property type="entry name" value="Class_I_gatase-like"/>
</dbReference>
<reference evidence="5 6" key="1">
    <citation type="submission" date="2019-06" db="EMBL/GenBank/DDBJ databases">
        <title>Whole genome sequence for Cellvibrionaceae sp. R142.</title>
        <authorList>
            <person name="Wang G."/>
        </authorList>
    </citation>
    <scope>NUCLEOTIDE SEQUENCE [LARGE SCALE GENOMIC DNA]</scope>
    <source>
        <strain evidence="5 6">R142</strain>
    </source>
</reference>
<dbReference type="RefSeq" id="WP_142929345.1">
    <property type="nucleotide sequence ID" value="NZ_ML660105.1"/>
</dbReference>
<evidence type="ECO:0000259" key="4">
    <source>
        <dbReference type="PROSITE" id="PS01124"/>
    </source>
</evidence>
<keyword evidence="1" id="KW-0805">Transcription regulation</keyword>
<dbReference type="Pfam" id="PF01965">
    <property type="entry name" value="DJ-1_PfpI"/>
    <property type="match status" value="1"/>
</dbReference>
<dbReference type="Gene3D" id="1.10.10.60">
    <property type="entry name" value="Homeodomain-like"/>
    <property type="match status" value="1"/>
</dbReference>
<dbReference type="InterPro" id="IPR009057">
    <property type="entry name" value="Homeodomain-like_sf"/>
</dbReference>
<dbReference type="SUPFAM" id="SSF52317">
    <property type="entry name" value="Class I glutamine amidotransferase-like"/>
    <property type="match status" value="1"/>
</dbReference>
<dbReference type="PROSITE" id="PS01124">
    <property type="entry name" value="HTH_ARAC_FAMILY_2"/>
    <property type="match status" value="1"/>
</dbReference>
<keyword evidence="2" id="KW-0238">DNA-binding</keyword>
<sequence length="342" mass="37939">MNHHTLIVLAFDHALPSGLIGLVDMLALANISQKHSPDCSRNGAINQCIEPDYWQPRVLTASMDGHPIVDGQGRDFKPDCAIQDIDLCEAVLIPGFVPDKSGLPPQDITTNTCQNWLKRQFANGAMLGGSCSGAFVLGEAGLLNKRRCTTTWWLYYELIRRFPEANTAWGSPLVQDGNIVTSGGPLSWVDICLRTIRALAGSEVANRVADFAVVDTVPNSQNKYIPQGHLMSADPFLMEAEHKIRQNLNPPISTAQLASELAVSERTLNRRIKQLTGETPKSVIDRVRIDMAKTLLHTSNQPINSIAIELGYSDDSVFRRLFRKQVGMSPSEFRQWKKLCYE</sequence>
<keyword evidence="3" id="KW-0804">Transcription</keyword>
<protein>
    <submittedName>
        <fullName evidence="5">Helix-turn-helix domain-containing protein</fullName>
    </submittedName>
</protein>
<dbReference type="PANTHER" id="PTHR43130">
    <property type="entry name" value="ARAC-FAMILY TRANSCRIPTIONAL REGULATOR"/>
    <property type="match status" value="1"/>
</dbReference>
<dbReference type="InterPro" id="IPR018062">
    <property type="entry name" value="HTH_AraC-typ_CS"/>
</dbReference>
<dbReference type="GO" id="GO:0003700">
    <property type="term" value="F:DNA-binding transcription factor activity"/>
    <property type="evidence" value="ECO:0007669"/>
    <property type="project" value="InterPro"/>
</dbReference>
<dbReference type="PROSITE" id="PS00041">
    <property type="entry name" value="HTH_ARAC_FAMILY_1"/>
    <property type="match status" value="1"/>
</dbReference>
<evidence type="ECO:0000313" key="6">
    <source>
        <dbReference type="Proteomes" id="UP000319732"/>
    </source>
</evidence>
<dbReference type="Proteomes" id="UP000319732">
    <property type="component" value="Unassembled WGS sequence"/>
</dbReference>
<dbReference type="InterPro" id="IPR020449">
    <property type="entry name" value="Tscrpt_reg_AraC-type_HTH"/>
</dbReference>
<proteinExistence type="predicted"/>
<gene>
    <name evidence="5" type="ORF">FKG94_23225</name>
</gene>
<organism evidence="5 6">
    <name type="scientific">Exilibacterium tricleocarpae</name>
    <dbReference type="NCBI Taxonomy" id="2591008"/>
    <lineage>
        <taxon>Bacteria</taxon>
        <taxon>Pseudomonadati</taxon>
        <taxon>Pseudomonadota</taxon>
        <taxon>Gammaproteobacteria</taxon>
        <taxon>Cellvibrionales</taxon>
        <taxon>Cellvibrionaceae</taxon>
        <taxon>Exilibacterium</taxon>
    </lineage>
</organism>
<accession>A0A545SXL5</accession>
<dbReference type="PRINTS" id="PR00032">
    <property type="entry name" value="HTHARAC"/>
</dbReference>
<dbReference type="PANTHER" id="PTHR43130:SF11">
    <property type="entry name" value="TRANSCRIPTIONAL REGULATORY PROTEIN"/>
    <property type="match status" value="1"/>
</dbReference>
<feature type="domain" description="HTH araC/xylS-type" evidence="4">
    <location>
        <begin position="238"/>
        <end position="336"/>
    </location>
</feature>